<dbReference type="GO" id="GO:0016757">
    <property type="term" value="F:glycosyltransferase activity"/>
    <property type="evidence" value="ECO:0007669"/>
    <property type="project" value="UniProtKB-KW"/>
</dbReference>
<sequence>MSSIRLSIVTPTRNAPHLLDRLFYSLVNQTCPDFEYVLVDTSSDDLTMERWWRDFAPHLDHRFRYARIHLPSPNMADAFEYAFNQAKGEYICPMTHKAMWRPDGVENLHRIIERYPKLPCFAFKSLYTDYDIHQGSFTDLGPIEFGSPWDGSGPEVFDSREIFVESVAAFADHGYESPYTNTHLTMPFSSHAVFSAELLARVKERFGAIVAGRFAGDSRLGYRVMDLEEHVHLFKDFEPRISSMLARTGAAGAQLNDWRYLSYVFSTLSIETKQVISRSPFGYMPLWAVLTAWELFSNVKEAQGNLRIKLEFPADKVKAMLVRELLQLRNVDEPLRAGLLRHVEAIATRLELHGLRAWF</sequence>
<keyword evidence="3" id="KW-1185">Reference proteome</keyword>
<evidence type="ECO:0000313" key="3">
    <source>
        <dbReference type="Proteomes" id="UP001596292"/>
    </source>
</evidence>
<comment type="caution">
    <text evidence="2">The sequence shown here is derived from an EMBL/GenBank/DDBJ whole genome shotgun (WGS) entry which is preliminary data.</text>
</comment>
<dbReference type="Proteomes" id="UP001596292">
    <property type="component" value="Unassembled WGS sequence"/>
</dbReference>
<dbReference type="Gene3D" id="3.90.550.10">
    <property type="entry name" value="Spore Coat Polysaccharide Biosynthesis Protein SpsA, Chain A"/>
    <property type="match status" value="1"/>
</dbReference>
<feature type="domain" description="Glycosyltransferase 2-like" evidence="1">
    <location>
        <begin position="7"/>
        <end position="117"/>
    </location>
</feature>
<evidence type="ECO:0000313" key="2">
    <source>
        <dbReference type="EMBL" id="MFC6788204.1"/>
    </source>
</evidence>
<dbReference type="SUPFAM" id="SSF53448">
    <property type="entry name" value="Nucleotide-diphospho-sugar transferases"/>
    <property type="match status" value="1"/>
</dbReference>
<protein>
    <submittedName>
        <fullName evidence="2">Glycosyltransferase family A protein</fullName>
        <ecNumber evidence="2">2.4.-.-</ecNumber>
    </submittedName>
</protein>
<accession>A0ABW2BE80</accession>
<dbReference type="PANTHER" id="PTHR22916">
    <property type="entry name" value="GLYCOSYLTRANSFERASE"/>
    <property type="match status" value="1"/>
</dbReference>
<organism evidence="2 3">
    <name type="scientific">Methylobacterium komagatae</name>
    <dbReference type="NCBI Taxonomy" id="374425"/>
    <lineage>
        <taxon>Bacteria</taxon>
        <taxon>Pseudomonadati</taxon>
        <taxon>Pseudomonadota</taxon>
        <taxon>Alphaproteobacteria</taxon>
        <taxon>Hyphomicrobiales</taxon>
        <taxon>Methylobacteriaceae</taxon>
        <taxon>Methylobacterium</taxon>
    </lineage>
</organism>
<dbReference type="RefSeq" id="WP_378965971.1">
    <property type="nucleotide sequence ID" value="NZ_JBHSWN010000001.1"/>
</dbReference>
<dbReference type="Pfam" id="PF00535">
    <property type="entry name" value="Glycos_transf_2"/>
    <property type="match status" value="1"/>
</dbReference>
<keyword evidence="2" id="KW-0328">Glycosyltransferase</keyword>
<reference evidence="3" key="1">
    <citation type="journal article" date="2019" name="Int. J. Syst. Evol. Microbiol.">
        <title>The Global Catalogue of Microorganisms (GCM) 10K type strain sequencing project: providing services to taxonomists for standard genome sequencing and annotation.</title>
        <authorList>
            <consortium name="The Broad Institute Genomics Platform"/>
            <consortium name="The Broad Institute Genome Sequencing Center for Infectious Disease"/>
            <person name="Wu L."/>
            <person name="Ma J."/>
        </authorList>
    </citation>
    <scope>NUCLEOTIDE SEQUENCE [LARGE SCALE GENOMIC DNA]</scope>
    <source>
        <strain evidence="3">CCUG 48316</strain>
    </source>
</reference>
<dbReference type="InterPro" id="IPR001173">
    <property type="entry name" value="Glyco_trans_2-like"/>
</dbReference>
<dbReference type="InterPro" id="IPR029044">
    <property type="entry name" value="Nucleotide-diphossugar_trans"/>
</dbReference>
<keyword evidence="2" id="KW-0808">Transferase</keyword>
<gene>
    <name evidence="2" type="ORF">ACFQE0_00290</name>
</gene>
<dbReference type="PANTHER" id="PTHR22916:SF3">
    <property type="entry name" value="UDP-GLCNAC:BETAGAL BETA-1,3-N-ACETYLGLUCOSAMINYLTRANSFERASE-LIKE PROTEIN 1"/>
    <property type="match status" value="1"/>
</dbReference>
<dbReference type="EMBL" id="JBHSWN010000001">
    <property type="protein sequence ID" value="MFC6788204.1"/>
    <property type="molecule type" value="Genomic_DNA"/>
</dbReference>
<dbReference type="EC" id="2.4.-.-" evidence="2"/>
<dbReference type="CDD" id="cd00761">
    <property type="entry name" value="Glyco_tranf_GTA_type"/>
    <property type="match status" value="1"/>
</dbReference>
<name>A0ABW2BE80_9HYPH</name>
<proteinExistence type="predicted"/>
<evidence type="ECO:0000259" key="1">
    <source>
        <dbReference type="Pfam" id="PF00535"/>
    </source>
</evidence>